<dbReference type="Gene3D" id="3.40.50.300">
    <property type="entry name" value="P-loop containing nucleotide triphosphate hydrolases"/>
    <property type="match status" value="1"/>
</dbReference>
<evidence type="ECO:0000259" key="5">
    <source>
        <dbReference type="PROSITE" id="PS50893"/>
    </source>
</evidence>
<dbReference type="GO" id="GO:0016020">
    <property type="term" value="C:membrane"/>
    <property type="evidence" value="ECO:0007669"/>
    <property type="project" value="InterPro"/>
</dbReference>
<reference evidence="7" key="1">
    <citation type="submission" date="2017-10" db="EMBL/GenBank/DDBJ databases">
        <title>Completed PacBio SMRT sequence of Methylosinus trichosporium OB3b reveals presence of a third large plasmid.</title>
        <authorList>
            <person name="Charles T.C."/>
            <person name="Lynch M.D.J."/>
            <person name="Heil J.R."/>
            <person name="Cheng J."/>
        </authorList>
    </citation>
    <scope>NUCLEOTIDE SEQUENCE [LARGE SCALE GENOMIC DNA]</scope>
    <source>
        <strain evidence="7">OB3b</strain>
    </source>
</reference>
<dbReference type="PROSITE" id="PS00211">
    <property type="entry name" value="ABC_TRANSPORTER_1"/>
    <property type="match status" value="1"/>
</dbReference>
<dbReference type="Proteomes" id="UP000230709">
    <property type="component" value="Chromosome"/>
</dbReference>
<sequence>MTDIAIRAERLGKTYVIGHEDENLRGASFRRALARSARNLSRASLDMLRGRPIIAGDTTEEFHALRDVEFEIARGDVVGVIGRNGAGKSTLLKILSRITEPTKGRVEIAGRVASLLEIGTGFHPELSGRENVFLNGAILGMSRAEIKRKFDEIVAFARIDSFIDTPVKRYSSGMQVRLAFSVAAHLDPEILLIDEVLAVGDLEFQKKCLGKMGEIAGRDGRTVLFVSHQLGMVARLCTRGLLLSGGTLAFSGTAGEAIERYVAQSAGSNKRSFADEKRLEALPAAIVGVECVGPSGAATDHFASRDAIRVRVSLRVRQAIGGMLLGIGIENRHATRVSTWVTRLAEHMEEGQTNAEIEIEIEPDVIAPGGYTFTLALHEAGIVYHRIEDQCPIMIIDSGSQMTQFSNVDYGVVLVPARWRTRAAA</sequence>
<dbReference type="InterPro" id="IPR029439">
    <property type="entry name" value="Wzt_C"/>
</dbReference>
<dbReference type="Pfam" id="PF00005">
    <property type="entry name" value="ABC_tran"/>
    <property type="match status" value="1"/>
</dbReference>
<dbReference type="EMBL" id="CP023737">
    <property type="protein sequence ID" value="ATQ69897.1"/>
    <property type="molecule type" value="Genomic_DNA"/>
</dbReference>
<dbReference type="GO" id="GO:0016887">
    <property type="term" value="F:ATP hydrolysis activity"/>
    <property type="evidence" value="ECO:0007669"/>
    <property type="project" value="InterPro"/>
</dbReference>
<keyword evidence="4 6" id="KW-0067">ATP-binding</keyword>
<feature type="domain" description="ABC transporter" evidence="5">
    <location>
        <begin position="48"/>
        <end position="270"/>
    </location>
</feature>
<organism evidence="6 7">
    <name type="scientific">Methylosinus trichosporium (strain ATCC 35070 / NCIMB 11131 / UNIQEM 75 / OB3b)</name>
    <dbReference type="NCBI Taxonomy" id="595536"/>
    <lineage>
        <taxon>Bacteria</taxon>
        <taxon>Pseudomonadati</taxon>
        <taxon>Pseudomonadota</taxon>
        <taxon>Alphaproteobacteria</taxon>
        <taxon>Hyphomicrobiales</taxon>
        <taxon>Methylocystaceae</taxon>
        <taxon>Methylosinus</taxon>
    </lineage>
</organism>
<accession>A0A2D2D4H0</accession>
<gene>
    <name evidence="6" type="ORF">CQW49_19915</name>
</gene>
<proteinExistence type="inferred from homology"/>
<dbReference type="CDD" id="cd10147">
    <property type="entry name" value="Wzt_C-like"/>
    <property type="match status" value="1"/>
</dbReference>
<evidence type="ECO:0000313" key="6">
    <source>
        <dbReference type="EMBL" id="ATQ69897.1"/>
    </source>
</evidence>
<dbReference type="KEGG" id="mtw:CQW49_19915"/>
<dbReference type="STRING" id="595536.GCA_000178815_01210"/>
<keyword evidence="7" id="KW-1185">Reference proteome</keyword>
<evidence type="ECO:0000256" key="4">
    <source>
        <dbReference type="ARBA" id="ARBA00022840"/>
    </source>
</evidence>
<keyword evidence="3" id="KW-0547">Nucleotide-binding</keyword>
<dbReference type="GO" id="GO:0140359">
    <property type="term" value="F:ABC-type transporter activity"/>
    <property type="evidence" value="ECO:0007669"/>
    <property type="project" value="InterPro"/>
</dbReference>
<dbReference type="InterPro" id="IPR017871">
    <property type="entry name" value="ABC_transporter-like_CS"/>
</dbReference>
<dbReference type="InterPro" id="IPR003439">
    <property type="entry name" value="ABC_transporter-like_ATP-bd"/>
</dbReference>
<dbReference type="PROSITE" id="PS50893">
    <property type="entry name" value="ABC_TRANSPORTER_2"/>
    <property type="match status" value="1"/>
</dbReference>
<dbReference type="Gene3D" id="2.70.50.60">
    <property type="entry name" value="abc- transporter (atp binding component) like domain"/>
    <property type="match status" value="1"/>
</dbReference>
<dbReference type="InterPro" id="IPR050683">
    <property type="entry name" value="Bact_Polysacc_Export_ATP-bd"/>
</dbReference>
<name>A0A2D2D4H0_METT3</name>
<dbReference type="SMART" id="SM00382">
    <property type="entry name" value="AAA"/>
    <property type="match status" value="1"/>
</dbReference>
<keyword evidence="2" id="KW-0813">Transport</keyword>
<dbReference type="SUPFAM" id="SSF52540">
    <property type="entry name" value="P-loop containing nucleoside triphosphate hydrolases"/>
    <property type="match status" value="1"/>
</dbReference>
<dbReference type="InterPro" id="IPR003593">
    <property type="entry name" value="AAA+_ATPase"/>
</dbReference>
<evidence type="ECO:0000256" key="1">
    <source>
        <dbReference type="ARBA" id="ARBA00005417"/>
    </source>
</evidence>
<dbReference type="PANTHER" id="PTHR46743:SF2">
    <property type="entry name" value="TEICHOIC ACIDS EXPORT ATP-BINDING PROTEIN TAGH"/>
    <property type="match status" value="1"/>
</dbReference>
<comment type="similarity">
    <text evidence="1">Belongs to the ABC transporter superfamily.</text>
</comment>
<dbReference type="InterPro" id="IPR015860">
    <property type="entry name" value="ABC_transpr_TagH-like"/>
</dbReference>
<dbReference type="CDD" id="cd03220">
    <property type="entry name" value="ABC_KpsT_Wzt"/>
    <property type="match status" value="1"/>
</dbReference>
<evidence type="ECO:0000256" key="3">
    <source>
        <dbReference type="ARBA" id="ARBA00022741"/>
    </source>
</evidence>
<dbReference type="AlphaFoldDB" id="A0A2D2D4H0"/>
<dbReference type="PANTHER" id="PTHR46743">
    <property type="entry name" value="TEICHOIC ACIDS EXPORT ATP-BINDING PROTEIN TAGH"/>
    <property type="match status" value="1"/>
</dbReference>
<protein>
    <submittedName>
        <fullName evidence="6">ABC transporter ATP-binding protein</fullName>
    </submittedName>
</protein>
<evidence type="ECO:0000313" key="7">
    <source>
        <dbReference type="Proteomes" id="UP000230709"/>
    </source>
</evidence>
<dbReference type="RefSeq" id="WP_003609530.1">
    <property type="nucleotide sequence ID" value="NZ_ADVE02000001.1"/>
</dbReference>
<dbReference type="Pfam" id="PF14524">
    <property type="entry name" value="Wzt_C"/>
    <property type="match status" value="1"/>
</dbReference>
<dbReference type="InterPro" id="IPR027417">
    <property type="entry name" value="P-loop_NTPase"/>
</dbReference>
<evidence type="ECO:0000256" key="2">
    <source>
        <dbReference type="ARBA" id="ARBA00022448"/>
    </source>
</evidence>
<dbReference type="GO" id="GO:0005524">
    <property type="term" value="F:ATP binding"/>
    <property type="evidence" value="ECO:0007669"/>
    <property type="project" value="UniProtKB-KW"/>
</dbReference>